<organism evidence="2 3">
    <name type="scientific">Plantactinospora solaniradicis</name>
    <dbReference type="NCBI Taxonomy" id="1723736"/>
    <lineage>
        <taxon>Bacteria</taxon>
        <taxon>Bacillati</taxon>
        <taxon>Actinomycetota</taxon>
        <taxon>Actinomycetes</taxon>
        <taxon>Micromonosporales</taxon>
        <taxon>Micromonosporaceae</taxon>
        <taxon>Plantactinospora</taxon>
    </lineage>
</organism>
<keyword evidence="3" id="KW-1185">Reference proteome</keyword>
<evidence type="ECO:0000313" key="2">
    <source>
        <dbReference type="EMBL" id="MFC6022946.1"/>
    </source>
</evidence>
<feature type="compositionally biased region" description="Basic and acidic residues" evidence="1">
    <location>
        <begin position="47"/>
        <end position="57"/>
    </location>
</feature>
<protein>
    <submittedName>
        <fullName evidence="2">Uncharacterized protein</fullName>
    </submittedName>
</protein>
<gene>
    <name evidence="2" type="ORF">ACFP2T_43200</name>
</gene>
<feature type="region of interest" description="Disordered" evidence="1">
    <location>
        <begin position="94"/>
        <end position="124"/>
    </location>
</feature>
<dbReference type="EMBL" id="JBHSPR010000082">
    <property type="protein sequence ID" value="MFC6022946.1"/>
    <property type="molecule type" value="Genomic_DNA"/>
</dbReference>
<comment type="caution">
    <text evidence="2">The sequence shown here is derived from an EMBL/GenBank/DDBJ whole genome shotgun (WGS) entry which is preliminary data.</text>
</comment>
<evidence type="ECO:0000256" key="1">
    <source>
        <dbReference type="SAM" id="MobiDB-lite"/>
    </source>
</evidence>
<dbReference type="RefSeq" id="WP_377432843.1">
    <property type="nucleotide sequence ID" value="NZ_JBHSPR010000082.1"/>
</dbReference>
<sequence>MADPAGEGEDSKYAAGDRIDDDERNDDERDDDDQDAASNEVDDDDQDGPRGDGDSEVPKGTAEAVAYWLRKDPNMDPELLAERIGKSLRSVYRYLPPDYPRQPGTARERTRLQPGPAGHPSRSE</sequence>
<dbReference type="Proteomes" id="UP001596203">
    <property type="component" value="Unassembled WGS sequence"/>
</dbReference>
<name>A0ABW1KM97_9ACTN</name>
<reference evidence="3" key="1">
    <citation type="journal article" date="2019" name="Int. J. Syst. Evol. Microbiol.">
        <title>The Global Catalogue of Microorganisms (GCM) 10K type strain sequencing project: providing services to taxonomists for standard genome sequencing and annotation.</title>
        <authorList>
            <consortium name="The Broad Institute Genomics Platform"/>
            <consortium name="The Broad Institute Genome Sequencing Center for Infectious Disease"/>
            <person name="Wu L."/>
            <person name="Ma J."/>
        </authorList>
    </citation>
    <scope>NUCLEOTIDE SEQUENCE [LARGE SCALE GENOMIC DNA]</scope>
    <source>
        <strain evidence="3">ZS-35-S2</strain>
    </source>
</reference>
<feature type="compositionally biased region" description="Acidic residues" evidence="1">
    <location>
        <begin position="19"/>
        <end position="46"/>
    </location>
</feature>
<proteinExistence type="predicted"/>
<feature type="compositionally biased region" description="Basic and acidic residues" evidence="1">
    <location>
        <begin position="9"/>
        <end position="18"/>
    </location>
</feature>
<evidence type="ECO:0000313" key="3">
    <source>
        <dbReference type="Proteomes" id="UP001596203"/>
    </source>
</evidence>
<feature type="region of interest" description="Disordered" evidence="1">
    <location>
        <begin position="1"/>
        <end position="64"/>
    </location>
</feature>
<accession>A0ABW1KM97</accession>